<dbReference type="Proteomes" id="UP000257039">
    <property type="component" value="Unassembled WGS sequence"/>
</dbReference>
<dbReference type="Pfam" id="PF03695">
    <property type="entry name" value="UPF0149"/>
    <property type="match status" value="1"/>
</dbReference>
<dbReference type="PANTHER" id="PTHR37528">
    <property type="entry name" value="UPF0149 PROTEIN YGFB"/>
    <property type="match status" value="1"/>
</dbReference>
<keyword evidence="3" id="KW-1185">Reference proteome</keyword>
<evidence type="ECO:0000256" key="1">
    <source>
        <dbReference type="ARBA" id="ARBA00038308"/>
    </source>
</evidence>
<proteinExistence type="inferred from homology"/>
<evidence type="ECO:0000313" key="3">
    <source>
        <dbReference type="Proteomes" id="UP000257039"/>
    </source>
</evidence>
<reference evidence="2 3" key="1">
    <citation type="submission" date="2017-04" db="EMBL/GenBank/DDBJ databases">
        <title>Draft genome sequence of Zooshikella ganghwensis VG4 isolated from Red Sea sediments.</title>
        <authorList>
            <person name="Rehman Z."/>
            <person name="Alam I."/>
            <person name="Kamau A."/>
            <person name="Bajic V."/>
            <person name="Leiknes T."/>
        </authorList>
    </citation>
    <scope>NUCLEOTIDE SEQUENCE [LARGE SCALE GENOMIC DNA]</scope>
    <source>
        <strain evidence="2 3">VG4</strain>
    </source>
</reference>
<evidence type="ECO:0008006" key="4">
    <source>
        <dbReference type="Google" id="ProtNLM"/>
    </source>
</evidence>
<dbReference type="RefSeq" id="WP_094785611.1">
    <property type="nucleotide sequence ID" value="NZ_NDXW01000001.1"/>
</dbReference>
<dbReference type="EMBL" id="NDXW01000001">
    <property type="protein sequence ID" value="RDH42049.1"/>
    <property type="molecule type" value="Genomic_DNA"/>
</dbReference>
<dbReference type="SUPFAM" id="SSF101327">
    <property type="entry name" value="YgfB-like"/>
    <property type="match status" value="1"/>
</dbReference>
<sequence>MVNNPHRDEKALDYDNLFELFSSLKSIQTPAELHGQLTGYLCSGKRFQPDAWLQVAQKMMDIDALTDEAKVTLINLYDHVITALEDQAFGFQPFLPDDSESLTTQARAIGGWSQSFLVGFGLGGAIQSSLSEEVIGILRDFAQIAQLETELEDSDGNESDLTEIIEYVRMAALLVYTEFNKPVDSKKGQSSEPKKKH</sequence>
<organism evidence="2 3">
    <name type="scientific">Zooshikella ganghwensis</name>
    <dbReference type="NCBI Taxonomy" id="202772"/>
    <lineage>
        <taxon>Bacteria</taxon>
        <taxon>Pseudomonadati</taxon>
        <taxon>Pseudomonadota</taxon>
        <taxon>Gammaproteobacteria</taxon>
        <taxon>Oceanospirillales</taxon>
        <taxon>Zooshikellaceae</taxon>
        <taxon>Zooshikella</taxon>
    </lineage>
</organism>
<dbReference type="Gene3D" id="1.20.120.740">
    <property type="entry name" value="YgfB uncharacterised protein family UPF0149, PF03695"/>
    <property type="match status" value="1"/>
</dbReference>
<gene>
    <name evidence="2" type="ORF">B9G39_00545</name>
</gene>
<dbReference type="GO" id="GO:0005829">
    <property type="term" value="C:cytosol"/>
    <property type="evidence" value="ECO:0007669"/>
    <property type="project" value="TreeGrafter"/>
</dbReference>
<name>A0A4P9VHY2_9GAMM</name>
<evidence type="ECO:0000313" key="2">
    <source>
        <dbReference type="EMBL" id="RDH42049.1"/>
    </source>
</evidence>
<dbReference type="InterPro" id="IPR036255">
    <property type="entry name" value="YgfB-like_sf"/>
</dbReference>
<comment type="similarity">
    <text evidence="1">Belongs to the UPF0149 family.</text>
</comment>
<dbReference type="AlphaFoldDB" id="A0A4P9VHY2"/>
<dbReference type="InterPro" id="IPR011978">
    <property type="entry name" value="YgfB-like"/>
</dbReference>
<protein>
    <recommendedName>
        <fullName evidence="4">YecA family protein</fullName>
    </recommendedName>
</protein>
<comment type="caution">
    <text evidence="2">The sequence shown here is derived from an EMBL/GenBank/DDBJ whole genome shotgun (WGS) entry which is preliminary data.</text>
</comment>
<accession>A0A4P9VHY2</accession>
<dbReference type="PANTHER" id="PTHR37528:SF1">
    <property type="entry name" value="UPF0149 PROTEIN YGFB"/>
    <property type="match status" value="1"/>
</dbReference>